<dbReference type="Proteomes" id="UP000789396">
    <property type="component" value="Unassembled WGS sequence"/>
</dbReference>
<evidence type="ECO:0000256" key="1">
    <source>
        <dbReference type="SAM" id="MobiDB-lite"/>
    </source>
</evidence>
<keyword evidence="3" id="KW-1185">Reference proteome</keyword>
<reference evidence="2" key="1">
    <citation type="submission" date="2021-06" db="EMBL/GenBank/DDBJ databases">
        <authorList>
            <person name="Kallberg Y."/>
            <person name="Tangrot J."/>
            <person name="Rosling A."/>
        </authorList>
    </citation>
    <scope>NUCLEOTIDE SEQUENCE</scope>
    <source>
        <strain evidence="2">IN212</strain>
    </source>
</reference>
<proteinExistence type="predicted"/>
<name>A0A9N9GY20_9GLOM</name>
<dbReference type="EMBL" id="CAJVPZ010011773">
    <property type="protein sequence ID" value="CAG8633467.1"/>
    <property type="molecule type" value="Genomic_DNA"/>
</dbReference>
<evidence type="ECO:0000313" key="2">
    <source>
        <dbReference type="EMBL" id="CAG8633467.1"/>
    </source>
</evidence>
<feature type="compositionally biased region" description="Basic and acidic residues" evidence="1">
    <location>
        <begin position="13"/>
        <end position="23"/>
    </location>
</feature>
<organism evidence="2 3">
    <name type="scientific">Racocetra fulgida</name>
    <dbReference type="NCBI Taxonomy" id="60492"/>
    <lineage>
        <taxon>Eukaryota</taxon>
        <taxon>Fungi</taxon>
        <taxon>Fungi incertae sedis</taxon>
        <taxon>Mucoromycota</taxon>
        <taxon>Glomeromycotina</taxon>
        <taxon>Glomeromycetes</taxon>
        <taxon>Diversisporales</taxon>
        <taxon>Gigasporaceae</taxon>
        <taxon>Racocetra</taxon>
    </lineage>
</organism>
<protein>
    <submittedName>
        <fullName evidence="2">13254_t:CDS:1</fullName>
    </submittedName>
</protein>
<sequence length="78" mass="8923">MTSCLQPFEEVEETKVDKDEAEEAKVKEAEVKEAEINVKKSDYIQIDNNLKTEEVTINKAAIIKEICYQSDLSNNNKD</sequence>
<dbReference type="AlphaFoldDB" id="A0A9N9GY20"/>
<accession>A0A9N9GY20</accession>
<feature type="non-terminal residue" evidence="2">
    <location>
        <position position="1"/>
    </location>
</feature>
<feature type="region of interest" description="Disordered" evidence="1">
    <location>
        <begin position="1"/>
        <end position="23"/>
    </location>
</feature>
<evidence type="ECO:0000313" key="3">
    <source>
        <dbReference type="Proteomes" id="UP000789396"/>
    </source>
</evidence>
<gene>
    <name evidence="2" type="ORF">RFULGI_LOCUS7807</name>
</gene>
<comment type="caution">
    <text evidence="2">The sequence shown here is derived from an EMBL/GenBank/DDBJ whole genome shotgun (WGS) entry which is preliminary data.</text>
</comment>